<dbReference type="EMBL" id="CP002582">
    <property type="protein sequence ID" value="ADZ82509.1"/>
    <property type="molecule type" value="Genomic_DNA"/>
</dbReference>
<dbReference type="AlphaFoldDB" id="F2JPG1"/>
<reference evidence="2 3" key="1">
    <citation type="journal article" date="2011" name="J. Bacteriol.">
        <title>Complete genome sequence of the cellulose-degrading bacterium Cellulosilyticum lentocellum.</title>
        <authorList>
            <consortium name="US DOE Joint Genome Institute"/>
            <person name="Miller D.A."/>
            <person name="Suen G."/>
            <person name="Bruce D."/>
            <person name="Copeland A."/>
            <person name="Cheng J.F."/>
            <person name="Detter C."/>
            <person name="Goodwin L.A."/>
            <person name="Han C.S."/>
            <person name="Hauser L.J."/>
            <person name="Land M.L."/>
            <person name="Lapidus A."/>
            <person name="Lucas S."/>
            <person name="Meincke L."/>
            <person name="Pitluck S."/>
            <person name="Tapia R."/>
            <person name="Teshima H."/>
            <person name="Woyke T."/>
            <person name="Fox B.G."/>
            <person name="Angert E.R."/>
            <person name="Currie C.R."/>
        </authorList>
    </citation>
    <scope>NUCLEOTIDE SEQUENCE [LARGE SCALE GENOMIC DNA]</scope>
    <source>
        <strain evidence="3">ATCC 49066 / DSM 5427 / NCIMB 11756 / RHM5</strain>
    </source>
</reference>
<feature type="signal peptide" evidence="1">
    <location>
        <begin position="1"/>
        <end position="26"/>
    </location>
</feature>
<protein>
    <recommendedName>
        <fullName evidence="4">Lipoprotein</fullName>
    </recommendedName>
</protein>
<keyword evidence="3" id="KW-1185">Reference proteome</keyword>
<evidence type="ECO:0000313" key="2">
    <source>
        <dbReference type="EMBL" id="ADZ82509.1"/>
    </source>
</evidence>
<evidence type="ECO:0000256" key="1">
    <source>
        <dbReference type="SAM" id="SignalP"/>
    </source>
</evidence>
<proteinExistence type="predicted"/>
<dbReference type="RefSeq" id="WP_013655810.1">
    <property type="nucleotide sequence ID" value="NC_015275.1"/>
</dbReference>
<dbReference type="HOGENOM" id="CLU_1560196_0_0_9"/>
<dbReference type="STRING" id="642492.Clole_0776"/>
<sequence length="171" mass="19755">MKRIKIIFVLSYIVSLSLFLSGCQQDASIKVLQQFIIKQVQCETYKEAQGDEAILKKSFSEFFTEESYKKYLDDVVGYMYPQLYYQTNADQVKIKSVVCKSVTKQGNELKTYTFEVNYQIIPVEKEGEKVEKIAMSDQTQITIDKNNKITEVVLLNTSDIIAKLFLDIKVQ</sequence>
<accession>F2JPG1</accession>
<gene>
    <name evidence="2" type="ordered locus">Clole_0776</name>
</gene>
<keyword evidence="1" id="KW-0732">Signal</keyword>
<dbReference type="PROSITE" id="PS51257">
    <property type="entry name" value="PROKAR_LIPOPROTEIN"/>
    <property type="match status" value="1"/>
</dbReference>
<dbReference type="Proteomes" id="UP000008467">
    <property type="component" value="Chromosome"/>
</dbReference>
<evidence type="ECO:0000313" key="3">
    <source>
        <dbReference type="Proteomes" id="UP000008467"/>
    </source>
</evidence>
<dbReference type="KEGG" id="cle:Clole_0776"/>
<feature type="chain" id="PRO_5038900613" description="Lipoprotein" evidence="1">
    <location>
        <begin position="27"/>
        <end position="171"/>
    </location>
</feature>
<evidence type="ECO:0008006" key="4">
    <source>
        <dbReference type="Google" id="ProtNLM"/>
    </source>
</evidence>
<organism evidence="2 3">
    <name type="scientific">Cellulosilyticum lentocellum (strain ATCC 49066 / DSM 5427 / NCIMB 11756 / RHM5)</name>
    <name type="common">Clostridium lentocellum</name>
    <dbReference type="NCBI Taxonomy" id="642492"/>
    <lineage>
        <taxon>Bacteria</taxon>
        <taxon>Bacillati</taxon>
        <taxon>Bacillota</taxon>
        <taxon>Clostridia</taxon>
        <taxon>Lachnospirales</taxon>
        <taxon>Cellulosilyticaceae</taxon>
        <taxon>Cellulosilyticum</taxon>
    </lineage>
</organism>
<name>F2JPG1_CELLD</name>